<dbReference type="Proteomes" id="UP000095495">
    <property type="component" value="Unassembled WGS sequence"/>
</dbReference>
<dbReference type="EMBL" id="CYXV01000014">
    <property type="protein sequence ID" value="CUN13278.1"/>
    <property type="molecule type" value="Genomic_DNA"/>
</dbReference>
<name>A0A173UI69_9FIRM</name>
<accession>A0A173UI69</accession>
<evidence type="ECO:0000313" key="1">
    <source>
        <dbReference type="EMBL" id="CUN13278.1"/>
    </source>
</evidence>
<dbReference type="AlphaFoldDB" id="A0A173UI69"/>
<protein>
    <submittedName>
        <fullName evidence="1">Uncharacterized protein</fullName>
    </submittedName>
</protein>
<proteinExistence type="predicted"/>
<reference evidence="1 2" key="1">
    <citation type="submission" date="2015-09" db="EMBL/GenBank/DDBJ databases">
        <authorList>
            <consortium name="Pathogen Informatics"/>
        </authorList>
    </citation>
    <scope>NUCLEOTIDE SEQUENCE [LARGE SCALE GENOMIC DNA]</scope>
    <source>
        <strain evidence="1 2">2789STDY5608863</strain>
    </source>
</reference>
<evidence type="ECO:0000313" key="2">
    <source>
        <dbReference type="Proteomes" id="UP000095495"/>
    </source>
</evidence>
<organism evidence="1 2">
    <name type="scientific">Roseburia faecis</name>
    <dbReference type="NCBI Taxonomy" id="301302"/>
    <lineage>
        <taxon>Bacteria</taxon>
        <taxon>Bacillati</taxon>
        <taxon>Bacillota</taxon>
        <taxon>Clostridia</taxon>
        <taxon>Lachnospirales</taxon>
        <taxon>Lachnospiraceae</taxon>
        <taxon>Roseburia</taxon>
    </lineage>
</organism>
<gene>
    <name evidence="1" type="ORF">ERS852420_02906</name>
</gene>
<dbReference type="RefSeq" id="WP_055263738.1">
    <property type="nucleotide sequence ID" value="NZ_CYXV01000014.1"/>
</dbReference>
<sequence>MDEFIKIVCSSQLDNETGNAFVEYFSPLTEKLKGLLSENLYSEFEELLFSCCAKNNDFYMTEGAKLAIEIMKGSYIPKV</sequence>